<proteinExistence type="predicted"/>
<reference evidence="1" key="1">
    <citation type="submission" date="2020-10" db="EMBL/GenBank/DDBJ databases">
        <title>Taxonomic study of unclassified bacteria belonging to the class Ktedonobacteria.</title>
        <authorList>
            <person name="Yabe S."/>
            <person name="Wang C.M."/>
            <person name="Zheng Y."/>
            <person name="Sakai Y."/>
            <person name="Cavaletti L."/>
            <person name="Monciardini P."/>
            <person name="Donadio S."/>
        </authorList>
    </citation>
    <scope>NUCLEOTIDE SEQUENCE</scope>
    <source>
        <strain evidence="1">SOSP1-1</strain>
    </source>
</reference>
<dbReference type="EMBL" id="BNJF01000001">
    <property type="protein sequence ID" value="GHO44527.1"/>
    <property type="molecule type" value="Genomic_DNA"/>
</dbReference>
<comment type="caution">
    <text evidence="1">The sequence shown here is derived from an EMBL/GenBank/DDBJ whole genome shotgun (WGS) entry which is preliminary data.</text>
</comment>
<dbReference type="AlphaFoldDB" id="A0A8J3I1I2"/>
<name>A0A8J3I1I2_9CHLR</name>
<protein>
    <submittedName>
        <fullName evidence="1">Uncharacterized protein</fullName>
    </submittedName>
</protein>
<gene>
    <name evidence="1" type="ORF">KSX_26900</name>
</gene>
<evidence type="ECO:0000313" key="1">
    <source>
        <dbReference type="EMBL" id="GHO44527.1"/>
    </source>
</evidence>
<accession>A0A8J3I1I2</accession>
<sequence length="57" mass="6441">MMNPRTARQIAERKSESQDSKNFNLAVYLVLEASKIASQSRSRVTRADRIGSTLKTE</sequence>
<keyword evidence="2" id="KW-1185">Reference proteome</keyword>
<organism evidence="1 2">
    <name type="scientific">Ktedonospora formicarum</name>
    <dbReference type="NCBI Taxonomy" id="2778364"/>
    <lineage>
        <taxon>Bacteria</taxon>
        <taxon>Bacillati</taxon>
        <taxon>Chloroflexota</taxon>
        <taxon>Ktedonobacteria</taxon>
        <taxon>Ktedonobacterales</taxon>
        <taxon>Ktedonobacteraceae</taxon>
        <taxon>Ktedonospora</taxon>
    </lineage>
</organism>
<dbReference type="Proteomes" id="UP000612362">
    <property type="component" value="Unassembled WGS sequence"/>
</dbReference>
<evidence type="ECO:0000313" key="2">
    <source>
        <dbReference type="Proteomes" id="UP000612362"/>
    </source>
</evidence>